<dbReference type="AlphaFoldDB" id="A0A177WCE2"/>
<reference evidence="1 2" key="1">
    <citation type="submission" date="2006-10" db="EMBL/GenBank/DDBJ databases">
        <title>The Genome Sequence of Batrachochytrium dendrobatidis JEL423.</title>
        <authorList>
            <consortium name="The Broad Institute Genome Sequencing Platform"/>
            <person name="Birren B."/>
            <person name="Lander E."/>
            <person name="Galagan J."/>
            <person name="Cuomo C."/>
            <person name="Devon K."/>
            <person name="Jaffe D."/>
            <person name="Butler J."/>
            <person name="Alvarez P."/>
            <person name="Gnerre S."/>
            <person name="Grabherr M."/>
            <person name="Kleber M."/>
            <person name="Mauceli E."/>
            <person name="Brockman W."/>
            <person name="Young S."/>
            <person name="LaButti K."/>
            <person name="Sykes S."/>
            <person name="DeCaprio D."/>
            <person name="Crawford M."/>
            <person name="Koehrsen M."/>
            <person name="Engels R."/>
            <person name="Montgomery P."/>
            <person name="Pearson M."/>
            <person name="Howarth C."/>
            <person name="Larson L."/>
            <person name="White J."/>
            <person name="O'Leary S."/>
            <person name="Kodira C."/>
            <person name="Zeng Q."/>
            <person name="Yandava C."/>
            <person name="Alvarado L."/>
            <person name="Longcore J."/>
            <person name="James T."/>
        </authorList>
    </citation>
    <scope>NUCLEOTIDE SEQUENCE [LARGE SCALE GENOMIC DNA]</scope>
    <source>
        <strain evidence="1 2">JEL423</strain>
    </source>
</reference>
<dbReference type="VEuPathDB" id="FungiDB:BDEG_21759"/>
<name>A0A177WCE2_BATDL</name>
<proteinExistence type="predicted"/>
<organism evidence="1 2">
    <name type="scientific">Batrachochytrium dendrobatidis (strain JEL423)</name>
    <dbReference type="NCBI Taxonomy" id="403673"/>
    <lineage>
        <taxon>Eukaryota</taxon>
        <taxon>Fungi</taxon>
        <taxon>Fungi incertae sedis</taxon>
        <taxon>Chytridiomycota</taxon>
        <taxon>Chytridiomycota incertae sedis</taxon>
        <taxon>Chytridiomycetes</taxon>
        <taxon>Rhizophydiales</taxon>
        <taxon>Rhizophydiales incertae sedis</taxon>
        <taxon>Batrachochytrium</taxon>
    </lineage>
</organism>
<protein>
    <submittedName>
        <fullName evidence="1">Uncharacterized protein</fullName>
    </submittedName>
</protein>
<evidence type="ECO:0000313" key="2">
    <source>
        <dbReference type="Proteomes" id="UP000077115"/>
    </source>
</evidence>
<reference evidence="1 2" key="2">
    <citation type="submission" date="2016-05" db="EMBL/GenBank/DDBJ databases">
        <title>Lineage-specific infection strategies underlie the spectrum of fungal disease in amphibians.</title>
        <authorList>
            <person name="Cuomo C.A."/>
            <person name="Farrer R.A."/>
            <person name="James T."/>
            <person name="Longcore J."/>
            <person name="Birren B."/>
        </authorList>
    </citation>
    <scope>NUCLEOTIDE SEQUENCE [LARGE SCALE GENOMIC DNA]</scope>
    <source>
        <strain evidence="1 2">JEL423</strain>
    </source>
</reference>
<dbReference type="EMBL" id="DS022301">
    <property type="protein sequence ID" value="OAJ37767.1"/>
    <property type="molecule type" value="Genomic_DNA"/>
</dbReference>
<evidence type="ECO:0000313" key="1">
    <source>
        <dbReference type="EMBL" id="OAJ37767.1"/>
    </source>
</evidence>
<sequence length="42" mass="4444">MVIASNFIKTPCQGAMAVSRAVITTSSKVMKNEGIVSSQARM</sequence>
<accession>A0A177WCE2</accession>
<dbReference type="Proteomes" id="UP000077115">
    <property type="component" value="Unassembled WGS sequence"/>
</dbReference>
<gene>
    <name evidence="1" type="ORF">BDEG_21759</name>
</gene>